<name>A0ABQ9TFX1_SAGOE</name>
<dbReference type="CDD" id="cd22910">
    <property type="entry name" value="HFD_H2B"/>
    <property type="match status" value="1"/>
</dbReference>
<organism evidence="5 6">
    <name type="scientific">Saguinus oedipus</name>
    <name type="common">Cotton-top tamarin</name>
    <name type="synonym">Oedipomidas oedipus</name>
    <dbReference type="NCBI Taxonomy" id="9490"/>
    <lineage>
        <taxon>Eukaryota</taxon>
        <taxon>Metazoa</taxon>
        <taxon>Chordata</taxon>
        <taxon>Craniata</taxon>
        <taxon>Vertebrata</taxon>
        <taxon>Euteleostomi</taxon>
        <taxon>Mammalia</taxon>
        <taxon>Eutheria</taxon>
        <taxon>Euarchontoglires</taxon>
        <taxon>Primates</taxon>
        <taxon>Haplorrhini</taxon>
        <taxon>Platyrrhini</taxon>
        <taxon>Cebidae</taxon>
        <taxon>Callitrichinae</taxon>
        <taxon>Saguinus</taxon>
    </lineage>
</organism>
<accession>A0ABQ9TFX1</accession>
<feature type="compositionally biased region" description="Polar residues" evidence="2">
    <location>
        <begin position="37"/>
        <end position="60"/>
    </location>
</feature>
<reference evidence="5 6" key="1">
    <citation type="submission" date="2023-05" db="EMBL/GenBank/DDBJ databases">
        <title>B98-5 Cell Line De Novo Hybrid Assembly: An Optical Mapping Approach.</title>
        <authorList>
            <person name="Kananen K."/>
            <person name="Auerbach J.A."/>
            <person name="Kautto E."/>
            <person name="Blachly J.S."/>
        </authorList>
    </citation>
    <scope>NUCLEOTIDE SEQUENCE [LARGE SCALE GENOMIC DNA]</scope>
    <source>
        <strain evidence="5">B95-8</strain>
        <tissue evidence="5">Cell line</tissue>
    </source>
</reference>
<proteinExistence type="inferred from homology"/>
<feature type="region of interest" description="Disordered" evidence="2">
    <location>
        <begin position="170"/>
        <end position="199"/>
    </location>
</feature>
<evidence type="ECO:0000256" key="2">
    <source>
        <dbReference type="SAM" id="MobiDB-lite"/>
    </source>
</evidence>
<dbReference type="PANTHER" id="PTHR23428">
    <property type="entry name" value="HISTONE H2B"/>
    <property type="match status" value="1"/>
</dbReference>
<feature type="compositionally biased region" description="Low complexity" evidence="2">
    <location>
        <begin position="272"/>
        <end position="286"/>
    </location>
</feature>
<evidence type="ECO:0000313" key="5">
    <source>
        <dbReference type="EMBL" id="KAK2083645.1"/>
    </source>
</evidence>
<sequence length="286" mass="31673">MLRTQAPLHNRHSLSPSTTAIASSCYLMAAASAMGRTSSETTSEEQVITQEPKEANSTTAQKKSKQRKRGRRGPRRCHANCRGESFATYFRLVLKQVHQGLSLSQEAVSVMDSMVHDILDRIGSEAGRLAHSVKHVTMTAWEIQIAVRLLLPGEMRRLAESEGTKAVLRYTRSKRATSGAPEHQGKTSGSSREDPSGDCWRPVMKIVEEKCSPRWETKKHHHEISRNEIPLQEADKCYNVLFWKTFMSGLYASWDDGMLSDGAAEAPLGSLSASEAPAAQEPQPKV</sequence>
<feature type="compositionally biased region" description="Basic residues" evidence="2">
    <location>
        <begin position="62"/>
        <end position="77"/>
    </location>
</feature>
<feature type="region of interest" description="Disordered" evidence="2">
    <location>
        <begin position="37"/>
        <end position="77"/>
    </location>
</feature>
<evidence type="ECO:0000259" key="3">
    <source>
        <dbReference type="Pfam" id="PF00125"/>
    </source>
</evidence>
<comment type="caution">
    <text evidence="5">The sequence shown here is derived from an EMBL/GenBank/DDBJ whole genome shotgun (WGS) entry which is preliminary data.</text>
</comment>
<evidence type="ECO:0000313" key="6">
    <source>
        <dbReference type="Proteomes" id="UP001266305"/>
    </source>
</evidence>
<dbReference type="SMART" id="SM00427">
    <property type="entry name" value="H2B"/>
    <property type="match status" value="1"/>
</dbReference>
<evidence type="ECO:0000313" key="4">
    <source>
        <dbReference type="EMBL" id="KAK2083644.1"/>
    </source>
</evidence>
<evidence type="ECO:0000256" key="1">
    <source>
        <dbReference type="ARBA" id="ARBA00006846"/>
    </source>
</evidence>
<dbReference type="PROSITE" id="PS51257">
    <property type="entry name" value="PROKAR_LIPOPROTEIN"/>
    <property type="match status" value="1"/>
</dbReference>
<dbReference type="InterPro" id="IPR000558">
    <property type="entry name" value="Histone_H2B"/>
</dbReference>
<feature type="domain" description="Core Histone H2A/H2B/H3" evidence="3">
    <location>
        <begin position="67"/>
        <end position="149"/>
    </location>
</feature>
<dbReference type="EMBL" id="JASSZA010000023">
    <property type="protein sequence ID" value="KAK2083645.1"/>
    <property type="molecule type" value="Genomic_DNA"/>
</dbReference>
<dbReference type="EMBL" id="JASSZA010000023">
    <property type="protein sequence ID" value="KAK2083644.1"/>
    <property type="molecule type" value="Genomic_DNA"/>
</dbReference>
<dbReference type="Proteomes" id="UP001266305">
    <property type="component" value="Unassembled WGS sequence"/>
</dbReference>
<protein>
    <recommendedName>
        <fullName evidence="3">Core Histone H2A/H2B/H3 domain-containing protein</fullName>
    </recommendedName>
</protein>
<dbReference type="Pfam" id="PF00125">
    <property type="entry name" value="Histone"/>
    <property type="match status" value="1"/>
</dbReference>
<gene>
    <name evidence="4" type="ORF">P7K49_038880</name>
    <name evidence="5" type="ORF">P7K49_038881</name>
</gene>
<dbReference type="Gene3D" id="1.10.20.10">
    <property type="entry name" value="Histone, subunit A"/>
    <property type="match status" value="1"/>
</dbReference>
<dbReference type="InterPro" id="IPR009072">
    <property type="entry name" value="Histone-fold"/>
</dbReference>
<comment type="similarity">
    <text evidence="1">Belongs to the histone H2B family.</text>
</comment>
<dbReference type="PRINTS" id="PR00621">
    <property type="entry name" value="HISTONEH2B"/>
</dbReference>
<keyword evidence="6" id="KW-1185">Reference proteome</keyword>
<dbReference type="SUPFAM" id="SSF47113">
    <property type="entry name" value="Histone-fold"/>
    <property type="match status" value="1"/>
</dbReference>
<dbReference type="InterPro" id="IPR007125">
    <property type="entry name" value="H2A/H2B/H3"/>
</dbReference>
<feature type="region of interest" description="Disordered" evidence="2">
    <location>
        <begin position="262"/>
        <end position="286"/>
    </location>
</feature>